<evidence type="ECO:0000313" key="1">
    <source>
        <dbReference type="EMBL" id="NNG36399.1"/>
    </source>
</evidence>
<reference evidence="1 2" key="1">
    <citation type="submission" date="2020-05" db="EMBL/GenBank/DDBJ databases">
        <title>Nakamurella sp. DB0629 isolated from air conditioner.</title>
        <authorList>
            <person name="Kim D.H."/>
            <person name="Kim D.-U."/>
        </authorList>
    </citation>
    <scope>NUCLEOTIDE SEQUENCE [LARGE SCALE GENOMIC DNA]</scope>
    <source>
        <strain evidence="1 2">DB0629</strain>
    </source>
</reference>
<evidence type="ECO:0000313" key="2">
    <source>
        <dbReference type="Proteomes" id="UP000562984"/>
    </source>
</evidence>
<dbReference type="RefSeq" id="WP_171200092.1">
    <property type="nucleotide sequence ID" value="NZ_JABEND010000006.1"/>
</dbReference>
<dbReference type="Proteomes" id="UP000562984">
    <property type="component" value="Unassembled WGS sequence"/>
</dbReference>
<organism evidence="1 2">
    <name type="scientific">Nakamurella aerolata</name>
    <dbReference type="NCBI Taxonomy" id="1656892"/>
    <lineage>
        <taxon>Bacteria</taxon>
        <taxon>Bacillati</taxon>
        <taxon>Actinomycetota</taxon>
        <taxon>Actinomycetes</taxon>
        <taxon>Nakamurellales</taxon>
        <taxon>Nakamurellaceae</taxon>
        <taxon>Nakamurella</taxon>
    </lineage>
</organism>
<proteinExistence type="predicted"/>
<dbReference type="EMBL" id="JABEND010000006">
    <property type="protein sequence ID" value="NNG36399.1"/>
    <property type="molecule type" value="Genomic_DNA"/>
</dbReference>
<name>A0A849A767_9ACTN</name>
<keyword evidence="2" id="KW-1185">Reference proteome</keyword>
<sequence>MAPSDYQFRNLTSAIADRDSPLRQLLVERFGNVRRLQQQFRRNAGPLLVPGGTADPALVGAAFDLQTRLLLVPDERPRLPFLAFQHHPAETAVIAEVAAGAQAAAADLGTVAEAGSIEDQATLSLLGRGSWALALCTEVYRSGLIPSSPLRRLLARGDFTAAALLRLAPADALRQLVQLKDVAAQRLLPQLRPPYLLGPTFDASVLCPADDDLISNGLLLDLKTRLGGTDREGGRADRLPAVDLYQLLGYALFDRSDHYRMSAIGIYSARYGNLTSWPLDHALATMAGEPVDLPALRRTVWRMLGGR</sequence>
<comment type="caution">
    <text evidence="1">The sequence shown here is derived from an EMBL/GenBank/DDBJ whole genome shotgun (WGS) entry which is preliminary data.</text>
</comment>
<protein>
    <submittedName>
        <fullName evidence="1">Uncharacterized protein</fullName>
    </submittedName>
</protein>
<dbReference type="AlphaFoldDB" id="A0A849A767"/>
<gene>
    <name evidence="1" type="ORF">HKD39_11875</name>
</gene>
<accession>A0A849A767</accession>